<dbReference type="GO" id="GO:0046872">
    <property type="term" value="F:metal ion binding"/>
    <property type="evidence" value="ECO:0007669"/>
    <property type="project" value="UniProtKB-KW"/>
</dbReference>
<feature type="binding site" evidence="7">
    <location>
        <position position="208"/>
    </location>
    <ligand>
        <name>Mg(2+)</name>
        <dbReference type="ChEBI" id="CHEBI:18420"/>
    </ligand>
</feature>
<organism evidence="9 10">
    <name type="scientific">Sanguibacter inulinus</name>
    <dbReference type="NCBI Taxonomy" id="60922"/>
    <lineage>
        <taxon>Bacteria</taxon>
        <taxon>Bacillati</taxon>
        <taxon>Actinomycetota</taxon>
        <taxon>Actinomycetes</taxon>
        <taxon>Micrococcales</taxon>
        <taxon>Sanguibacteraceae</taxon>
        <taxon>Sanguibacter</taxon>
    </lineage>
</organism>
<evidence type="ECO:0000256" key="2">
    <source>
        <dbReference type="ARBA" id="ARBA00022475"/>
    </source>
</evidence>
<keyword evidence="7" id="KW-0479">Metal-binding</keyword>
<evidence type="ECO:0000256" key="8">
    <source>
        <dbReference type="SAM" id="Phobius"/>
    </source>
</evidence>
<evidence type="ECO:0000256" key="7">
    <source>
        <dbReference type="PIRSR" id="PIRSR600715-1"/>
    </source>
</evidence>
<feature type="transmembrane region" description="Helical" evidence="8">
    <location>
        <begin position="305"/>
        <end position="324"/>
    </location>
</feature>
<evidence type="ECO:0000256" key="5">
    <source>
        <dbReference type="ARBA" id="ARBA00022989"/>
    </source>
</evidence>
<keyword evidence="4 8" id="KW-0812">Transmembrane</keyword>
<feature type="transmembrane region" description="Helical" evidence="8">
    <location>
        <begin position="106"/>
        <end position="124"/>
    </location>
</feature>
<feature type="transmembrane region" description="Helical" evidence="8">
    <location>
        <begin position="209"/>
        <end position="227"/>
    </location>
</feature>
<feature type="transmembrane region" description="Helical" evidence="8">
    <location>
        <begin position="75"/>
        <end position="94"/>
    </location>
</feature>
<reference evidence="9 10" key="1">
    <citation type="submission" date="2020-07" db="EMBL/GenBank/DDBJ databases">
        <title>MOT database genomes.</title>
        <authorList>
            <person name="Joseph S."/>
            <person name="Aduse-Opoku J."/>
            <person name="Hashim A."/>
            <person name="Wade W."/>
            <person name="Curtis M."/>
        </authorList>
    </citation>
    <scope>NUCLEOTIDE SEQUENCE [LARGE SCALE GENOMIC DNA]</scope>
    <source>
        <strain evidence="9 10">DSM 100099</strain>
    </source>
</reference>
<feature type="transmembrane region" description="Helical" evidence="8">
    <location>
        <begin position="233"/>
        <end position="252"/>
    </location>
</feature>
<dbReference type="Pfam" id="PF00953">
    <property type="entry name" value="Glycos_transf_4"/>
    <property type="match status" value="1"/>
</dbReference>
<evidence type="ECO:0000313" key="9">
    <source>
        <dbReference type="EMBL" id="NYS93936.1"/>
    </source>
</evidence>
<dbReference type="PANTHER" id="PTHR22926">
    <property type="entry name" value="PHOSPHO-N-ACETYLMURAMOYL-PENTAPEPTIDE-TRANSFERASE"/>
    <property type="match status" value="1"/>
</dbReference>
<keyword evidence="2" id="KW-1003">Cell membrane</keyword>
<proteinExistence type="predicted"/>
<dbReference type="GO" id="GO:0044038">
    <property type="term" value="P:cell wall macromolecule biosynthetic process"/>
    <property type="evidence" value="ECO:0007669"/>
    <property type="project" value="TreeGrafter"/>
</dbReference>
<dbReference type="AlphaFoldDB" id="A0A853ETD4"/>
<dbReference type="InterPro" id="IPR000715">
    <property type="entry name" value="Glycosyl_transferase_4"/>
</dbReference>
<dbReference type="RefSeq" id="WP_179913455.1">
    <property type="nucleotide sequence ID" value="NZ_JACBYE010000022.1"/>
</dbReference>
<evidence type="ECO:0000256" key="4">
    <source>
        <dbReference type="ARBA" id="ARBA00022692"/>
    </source>
</evidence>
<dbReference type="GO" id="GO:0005886">
    <property type="term" value="C:plasma membrane"/>
    <property type="evidence" value="ECO:0007669"/>
    <property type="project" value="UniProtKB-SubCell"/>
</dbReference>
<feature type="transmembrane region" description="Helical" evidence="8">
    <location>
        <begin position="179"/>
        <end position="197"/>
    </location>
</feature>
<feature type="transmembrane region" description="Helical" evidence="8">
    <location>
        <begin position="51"/>
        <end position="68"/>
    </location>
</feature>
<keyword evidence="5 8" id="KW-1133">Transmembrane helix</keyword>
<comment type="subcellular location">
    <subcellularLocation>
        <location evidence="1">Cell membrane</location>
        <topology evidence="1">Multi-pass membrane protein</topology>
    </subcellularLocation>
</comment>
<feature type="transmembrane region" description="Helical" evidence="8">
    <location>
        <begin position="280"/>
        <end position="299"/>
    </location>
</feature>
<evidence type="ECO:0000256" key="1">
    <source>
        <dbReference type="ARBA" id="ARBA00004651"/>
    </source>
</evidence>
<feature type="transmembrane region" description="Helical" evidence="8">
    <location>
        <begin position="131"/>
        <end position="150"/>
    </location>
</feature>
<evidence type="ECO:0000256" key="6">
    <source>
        <dbReference type="ARBA" id="ARBA00023136"/>
    </source>
</evidence>
<comment type="cofactor">
    <cofactor evidence="7">
        <name>Mg(2+)</name>
        <dbReference type="ChEBI" id="CHEBI:18420"/>
    </cofactor>
</comment>
<dbReference type="PANTHER" id="PTHR22926:SF3">
    <property type="entry name" value="UNDECAPRENYL-PHOSPHATE ALPHA-N-ACETYLGLUCOSAMINYL 1-PHOSPHATE TRANSFERASE"/>
    <property type="match status" value="1"/>
</dbReference>
<dbReference type="GO" id="GO:0071555">
    <property type="term" value="P:cell wall organization"/>
    <property type="evidence" value="ECO:0007669"/>
    <property type="project" value="TreeGrafter"/>
</dbReference>
<keyword evidence="10" id="KW-1185">Reference proteome</keyword>
<keyword evidence="3 9" id="KW-0808">Transferase</keyword>
<name>A0A853ETD4_9MICO</name>
<dbReference type="Proteomes" id="UP000561011">
    <property type="component" value="Unassembled WGS sequence"/>
</dbReference>
<dbReference type="GO" id="GO:0009103">
    <property type="term" value="P:lipopolysaccharide biosynthetic process"/>
    <property type="evidence" value="ECO:0007669"/>
    <property type="project" value="TreeGrafter"/>
</dbReference>
<feature type="binding site" evidence="7">
    <location>
        <position position="148"/>
    </location>
    <ligand>
        <name>Mg(2+)</name>
        <dbReference type="ChEBI" id="CHEBI:18420"/>
    </ligand>
</feature>
<accession>A0A853ETD4</accession>
<evidence type="ECO:0000256" key="3">
    <source>
        <dbReference type="ARBA" id="ARBA00022679"/>
    </source>
</evidence>
<evidence type="ECO:0000313" key="10">
    <source>
        <dbReference type="Proteomes" id="UP000561011"/>
    </source>
</evidence>
<dbReference type="EMBL" id="JACBYE010000022">
    <property type="protein sequence ID" value="NYS93936.1"/>
    <property type="molecule type" value="Genomic_DNA"/>
</dbReference>
<sequence>MPLALGVLFSAAVLGCAATAALRPVLARRRLVDAVNHRSSHTVETLRGGGLAVLVALVLVTGTMAAFGPDEVRGAPLLIIGVCAVAGVGLLGWWEDVRGLPVAARFSLQLVAAVVVAVAVALAWDAPVPALVVVAAVLTSVFYVNAANFMDGVNGISAQHAVVTGVYAALVGSTLNQPALVVLALSGAGAFLGFLPWNFPSARLFLGDVGSYTLGIFVWFTALWIAVSGAPLVVAIAPLVVYGSDVVLTLLIRASRGENLAQAHREHVYQLVQQKTGSHVTSSGTVTALTAVCCLIGWMTSNGTLGPPVAVVALAVVAALYCSLRLVVAPSRTQDEVTS</sequence>
<keyword evidence="7" id="KW-0460">Magnesium</keyword>
<gene>
    <name evidence="9" type="ORF">HZZ10_10450</name>
</gene>
<comment type="caution">
    <text evidence="9">The sequence shown here is derived from an EMBL/GenBank/DDBJ whole genome shotgun (WGS) entry which is preliminary data.</text>
</comment>
<keyword evidence="6 8" id="KW-0472">Membrane</keyword>
<protein>
    <submittedName>
        <fullName evidence="9">UDP-phosphate glycosyltransferase</fullName>
    </submittedName>
</protein>
<dbReference type="GO" id="GO:0016780">
    <property type="term" value="F:phosphotransferase activity, for other substituted phosphate groups"/>
    <property type="evidence" value="ECO:0007669"/>
    <property type="project" value="InterPro"/>
</dbReference>